<evidence type="ECO:0000256" key="3">
    <source>
        <dbReference type="ARBA" id="ARBA00023016"/>
    </source>
</evidence>
<dbReference type="GO" id="GO:0003700">
    <property type="term" value="F:DNA-binding transcription factor activity"/>
    <property type="evidence" value="ECO:0007669"/>
    <property type="project" value="InterPro"/>
</dbReference>
<dbReference type="NCBIfam" id="TIGR00331">
    <property type="entry name" value="hrcA"/>
    <property type="match status" value="1"/>
</dbReference>
<evidence type="ECO:0000259" key="9">
    <source>
        <dbReference type="Pfam" id="PF08220"/>
    </source>
</evidence>
<accession>A0A806FSY1</accession>
<evidence type="ECO:0000256" key="5">
    <source>
        <dbReference type="ARBA" id="ARBA00055319"/>
    </source>
</evidence>
<comment type="similarity">
    <text evidence="6">Belongs to the HrcA family.</text>
</comment>
<evidence type="ECO:0000256" key="1">
    <source>
        <dbReference type="ARBA" id="ARBA00022491"/>
    </source>
</evidence>
<dbReference type="EMBL" id="CP002915">
    <property type="protein sequence ID" value="AEK30291.1"/>
    <property type="molecule type" value="Genomic_DNA"/>
</dbReference>
<proteinExistence type="inferred from homology"/>
<dbReference type="InterPro" id="IPR029016">
    <property type="entry name" value="GAF-like_dom_sf"/>
</dbReference>
<dbReference type="PANTHER" id="PTHR34824">
    <property type="entry name" value="HEAT-INDUCIBLE TRANSCRIPTION REPRESSOR HRCA"/>
    <property type="match status" value="1"/>
</dbReference>
<feature type="compositionally biased region" description="Polar residues" evidence="7">
    <location>
        <begin position="298"/>
        <end position="309"/>
    </location>
</feature>
<dbReference type="SUPFAM" id="SSF55781">
    <property type="entry name" value="GAF domain-like"/>
    <property type="match status" value="1"/>
</dbReference>
<dbReference type="Gene3D" id="1.10.10.10">
    <property type="entry name" value="Winged helix-like DNA-binding domain superfamily/Winged helix DNA-binding domain"/>
    <property type="match status" value="1"/>
</dbReference>
<evidence type="ECO:0000256" key="2">
    <source>
        <dbReference type="ARBA" id="ARBA00023015"/>
    </source>
</evidence>
<dbReference type="PANTHER" id="PTHR34824:SF1">
    <property type="entry name" value="HEAT-INDUCIBLE TRANSCRIPTION REPRESSOR HRCA"/>
    <property type="match status" value="1"/>
</dbReference>
<keyword evidence="4 6" id="KW-0804">Transcription</keyword>
<dbReference type="Pfam" id="PF01628">
    <property type="entry name" value="HrcA"/>
    <property type="match status" value="1"/>
</dbReference>
<evidence type="ECO:0000256" key="6">
    <source>
        <dbReference type="HAMAP-Rule" id="MF_00081"/>
    </source>
</evidence>
<dbReference type="InterPro" id="IPR021153">
    <property type="entry name" value="HrcA_C"/>
</dbReference>
<dbReference type="InterPro" id="IPR001034">
    <property type="entry name" value="DeoR_HTH"/>
</dbReference>
<comment type="function">
    <text evidence="5 6">Negative regulator of class I heat shock genes (grpE-dnaK-dnaJ and groELS operons). Prevents heat-shock induction of these operons.</text>
</comment>
<dbReference type="GeneID" id="29696276"/>
<feature type="domain" description="Heat-inducible transcription repressor HrcA C-terminal" evidence="8">
    <location>
        <begin position="103"/>
        <end position="343"/>
    </location>
</feature>
<dbReference type="PIRSF" id="PIRSF005485">
    <property type="entry name" value="HrcA"/>
    <property type="match status" value="1"/>
</dbReference>
<name>A0A806FSY1_BIFAN</name>
<evidence type="ECO:0000256" key="7">
    <source>
        <dbReference type="SAM" id="MobiDB-lite"/>
    </source>
</evidence>
<sequence>MSSTRRMQILRAVVEDYIRQQEPIGSGALAAKHHLGVSPATIRNDMAALEDEGYLTQPHTSAGRIPTEKGYRYFVNSLSTPIPLTAEQRESISSALSGSASLQDTLQRAARILSTITGQYAMVSAPSLSRSLMRHVELLPLAAHTLLLVTITETGRVVQRLVSTDTLPNTEQTQCICETINTHCRLLTFRQCAQSIRTLPTDSEGGFTPQLRDAIAAVFSDMENEERPNELFTSGAASLTHQHIDAASLAPLFDALEEQVVLMRLMYDLTGQPGQEGVGVAIGSETHTPGLLHASVVSSGYGQSSTPSANVEHEEYDTGTKPTMPIAVIGSIGPTHMNYAVTMAAVHAVSRYLTEFLRVGHNGWQE</sequence>
<dbReference type="InterPro" id="IPR036388">
    <property type="entry name" value="WH-like_DNA-bd_sf"/>
</dbReference>
<evidence type="ECO:0000259" key="8">
    <source>
        <dbReference type="Pfam" id="PF01628"/>
    </source>
</evidence>
<dbReference type="Proteomes" id="UP000008394">
    <property type="component" value="Chromosome"/>
</dbReference>
<dbReference type="AlphaFoldDB" id="A0A806FSY1"/>
<dbReference type="InterPro" id="IPR036390">
    <property type="entry name" value="WH_DNA-bd_sf"/>
</dbReference>
<evidence type="ECO:0000313" key="10">
    <source>
        <dbReference type="EMBL" id="AEK30291.1"/>
    </source>
</evidence>
<dbReference type="SUPFAM" id="SSF46785">
    <property type="entry name" value="Winged helix' DNA-binding domain"/>
    <property type="match status" value="1"/>
</dbReference>
<dbReference type="GO" id="GO:0045892">
    <property type="term" value="P:negative regulation of DNA-templated transcription"/>
    <property type="evidence" value="ECO:0007669"/>
    <property type="project" value="UniProtKB-UniRule"/>
</dbReference>
<dbReference type="Gene3D" id="3.30.450.40">
    <property type="match status" value="1"/>
</dbReference>
<dbReference type="GO" id="GO:0003677">
    <property type="term" value="F:DNA binding"/>
    <property type="evidence" value="ECO:0007669"/>
    <property type="project" value="InterPro"/>
</dbReference>
<feature type="region of interest" description="Disordered" evidence="7">
    <location>
        <begin position="298"/>
        <end position="318"/>
    </location>
</feature>
<reference evidence="10 11" key="1">
    <citation type="journal article" date="2011" name="J. Bacteriol.">
        <title>Genome Sequence of the Probiotic Strain Bifidobacterium animalis subsp. lactis CNCM I-2494.</title>
        <authorList>
            <person name="Chervaux C."/>
            <person name="Grimaldi C."/>
            <person name="Bolotin A."/>
            <person name="Quinquis B."/>
            <person name="Legrain-Raspaud S."/>
            <person name="van Hylckama Vlieg J.E."/>
            <person name="Denariaz G."/>
            <person name="Smokvina T."/>
        </authorList>
    </citation>
    <scope>NUCLEOTIDE SEQUENCE [LARGE SCALE GENOMIC DNA]</scope>
    <source>
        <strain evidence="10 11">CNCM I-2494</strain>
    </source>
</reference>
<evidence type="ECO:0000256" key="4">
    <source>
        <dbReference type="ARBA" id="ARBA00023163"/>
    </source>
</evidence>
<keyword evidence="1 6" id="KW-0678">Repressor</keyword>
<keyword evidence="3 6" id="KW-0346">Stress response</keyword>
<dbReference type="Pfam" id="PF08220">
    <property type="entry name" value="HTH_DeoR"/>
    <property type="match status" value="1"/>
</dbReference>
<dbReference type="SMR" id="A0A806FSY1"/>
<dbReference type="KEGG" id="bnm:BALAC2494_00289"/>
<evidence type="ECO:0000313" key="11">
    <source>
        <dbReference type="Proteomes" id="UP000008394"/>
    </source>
</evidence>
<protein>
    <recommendedName>
        <fullName evidence="6">Heat-inducible transcription repressor HrcA</fullName>
    </recommendedName>
</protein>
<organism evidence="10 11">
    <name type="scientific">Bifidobacterium animalis subsp. lactis CNCM I-2494</name>
    <dbReference type="NCBI Taxonomy" id="1042403"/>
    <lineage>
        <taxon>Bacteria</taxon>
        <taxon>Bacillati</taxon>
        <taxon>Actinomycetota</taxon>
        <taxon>Actinomycetes</taxon>
        <taxon>Bifidobacteriales</taxon>
        <taxon>Bifidobacteriaceae</taxon>
        <taxon>Bifidobacterium</taxon>
    </lineage>
</organism>
<gene>
    <name evidence="6" type="primary">hrcA</name>
    <name evidence="10" type="ORF">BALAC2494_00289</name>
</gene>
<feature type="domain" description="HTH deoR-type" evidence="9">
    <location>
        <begin position="17"/>
        <end position="63"/>
    </location>
</feature>
<dbReference type="FunFam" id="1.10.10.10:FF:000049">
    <property type="entry name" value="Heat-inducible transcription repressor HrcA"/>
    <property type="match status" value="1"/>
</dbReference>
<dbReference type="RefSeq" id="WP_004217935.1">
    <property type="nucleotide sequence ID" value="NC_017215.1"/>
</dbReference>
<dbReference type="Gene3D" id="3.30.390.60">
    <property type="entry name" value="Heat-inducible transcription repressor hrca homolog, domain 3"/>
    <property type="match status" value="1"/>
</dbReference>
<keyword evidence="2 6" id="KW-0805">Transcription regulation</keyword>
<dbReference type="InterPro" id="IPR023120">
    <property type="entry name" value="WHTH_transcript_rep_HrcA_IDD"/>
</dbReference>
<dbReference type="InterPro" id="IPR002571">
    <property type="entry name" value="HrcA"/>
</dbReference>
<dbReference type="HAMAP" id="MF_00081">
    <property type="entry name" value="HrcA"/>
    <property type="match status" value="1"/>
</dbReference>